<organism evidence="2 3">
    <name type="scientific">Mytilus edulis</name>
    <name type="common">Blue mussel</name>
    <dbReference type="NCBI Taxonomy" id="6550"/>
    <lineage>
        <taxon>Eukaryota</taxon>
        <taxon>Metazoa</taxon>
        <taxon>Spiralia</taxon>
        <taxon>Lophotrochozoa</taxon>
        <taxon>Mollusca</taxon>
        <taxon>Bivalvia</taxon>
        <taxon>Autobranchia</taxon>
        <taxon>Pteriomorphia</taxon>
        <taxon>Mytilida</taxon>
        <taxon>Mytiloidea</taxon>
        <taxon>Mytilidae</taxon>
        <taxon>Mytilinae</taxon>
        <taxon>Mytilus</taxon>
    </lineage>
</organism>
<reference evidence="2" key="1">
    <citation type="submission" date="2021-03" db="EMBL/GenBank/DDBJ databases">
        <authorList>
            <person name="Bekaert M."/>
        </authorList>
    </citation>
    <scope>NUCLEOTIDE SEQUENCE</scope>
</reference>
<protein>
    <recommendedName>
        <fullName evidence="1">ISXO2-like transposase domain-containing protein</fullName>
    </recommendedName>
</protein>
<evidence type="ECO:0000313" key="2">
    <source>
        <dbReference type="EMBL" id="CAG2192718.1"/>
    </source>
</evidence>
<dbReference type="Pfam" id="PF12762">
    <property type="entry name" value="DDE_Tnp_IS1595"/>
    <property type="match status" value="1"/>
</dbReference>
<dbReference type="SMART" id="SM01126">
    <property type="entry name" value="DDE_Tnp_IS1595"/>
    <property type="match status" value="1"/>
</dbReference>
<dbReference type="OrthoDB" id="6412411at2759"/>
<dbReference type="EMBL" id="CAJPWZ010000439">
    <property type="protein sequence ID" value="CAG2192718.1"/>
    <property type="molecule type" value="Genomic_DNA"/>
</dbReference>
<dbReference type="InterPro" id="IPR053164">
    <property type="entry name" value="IS1016-like_transposase"/>
</dbReference>
<comment type="caution">
    <text evidence="2">The sequence shown here is derived from an EMBL/GenBank/DDBJ whole genome shotgun (WGS) entry which is preliminary data.</text>
</comment>
<dbReference type="InterPro" id="IPR024445">
    <property type="entry name" value="Tnp_ISXO2-like"/>
</dbReference>
<name>A0A8S3QAT1_MYTED</name>
<feature type="domain" description="ISXO2-like transposase" evidence="1">
    <location>
        <begin position="82"/>
        <end position="206"/>
    </location>
</feature>
<keyword evidence="3" id="KW-1185">Reference proteome</keyword>
<evidence type="ECO:0000313" key="3">
    <source>
        <dbReference type="Proteomes" id="UP000683360"/>
    </source>
</evidence>
<dbReference type="PANTHER" id="PTHR47163:SF2">
    <property type="entry name" value="SI:DKEY-17M8.2"/>
    <property type="match status" value="1"/>
</dbReference>
<dbReference type="PANTHER" id="PTHR47163">
    <property type="entry name" value="DDE_TNP_IS1595 DOMAIN-CONTAINING PROTEIN"/>
    <property type="match status" value="1"/>
</dbReference>
<accession>A0A8S3QAT1</accession>
<proteinExistence type="predicted"/>
<gene>
    <name evidence="2" type="ORF">MEDL_7872</name>
</gene>
<evidence type="ECO:0000259" key="1">
    <source>
        <dbReference type="SMART" id="SM01126"/>
    </source>
</evidence>
<sequence length="210" mass="24353">MGLHFAARRAMSMGCESILFLEGSSFNIRDIIVFIKYYLECHTLLQCSKSANMDYKNTSVYWASYIRELFCQYVSTIYDYTEFEGEVELDESLFGRKVKYHRGNPSGLRIWIFGIVERSTNRIVLYPVDDRSANTLVPLIQKHVKPGSRIFSDSWAAYNTLNDIGYEHFSVVHKTSFKQKYVSTQTGEEVYCCTNRIEVHGRSQRTILGQ</sequence>
<dbReference type="AlphaFoldDB" id="A0A8S3QAT1"/>
<dbReference type="Proteomes" id="UP000683360">
    <property type="component" value="Unassembled WGS sequence"/>
</dbReference>